<sequence>MKLLKLRSDNELFKTIDFELGLTIVAGLQKSKDKSKSYNGVGKSSTLNLIHWILGARLNNKTEREKKVNKFLKAYGNFYLEIRHGGADYVITKNFAHNEFYVNDQKYSNKDYNEFLTELFVKDLPSSISFRNLFNCFARRYGDKYYSEAHGQQGQPDSDYQQRLVNLALLGLDTSIVERKRKTKQAIEKLKKSQSAISEAVSQEDIHALKDLKDQLSFLASLREELEIASAYDNEKEAADELTYQINELRDSLYESRKSLKRKNNLLSQIGDVEVDVSQLTAVYEEAQIFFKEQVVVELEDACNFHKKLISNRTNRLTKEIGFLTEEICRLKESLEPLEAKRDLILRNMSADGAFDEYESVSQQIIIKTGEISKIESNLQLAKKIESELSAEKLKNAEIHNEALGYLNSISEYLEKLDDDFRRIVKSFYNNNTGSLIVQLSTDAQYLYDLDIHVPKDSSQGVNEVRIFCYDMLLYERNRELLGFVAHDGCIFSELDPRQKAQMFKVALEYVNDTGLQYFVNIGQSSLEEILKSDVLSSSEKEQIQNAIVLNLLDEAPDTWLFGSQFG</sequence>
<dbReference type="EMBL" id="AAOJ01000023">
    <property type="protein sequence ID" value="EAS62364.1"/>
    <property type="molecule type" value="Genomic_DNA"/>
</dbReference>
<evidence type="ECO:0000313" key="3">
    <source>
        <dbReference type="EMBL" id="EAS62364.1"/>
    </source>
</evidence>
<dbReference type="Pfam" id="PF10088">
    <property type="entry name" value="DUF2326"/>
    <property type="match status" value="1"/>
</dbReference>
<dbReference type="InterPro" id="IPR027417">
    <property type="entry name" value="P-loop_NTPase"/>
</dbReference>
<dbReference type="Gene3D" id="3.40.50.300">
    <property type="entry name" value="P-loop containing nucleotide triphosphate hydrolases"/>
    <property type="match status" value="1"/>
</dbReference>
<evidence type="ECO:0000313" key="4">
    <source>
        <dbReference type="Proteomes" id="UP000001603"/>
    </source>
</evidence>
<dbReference type="Proteomes" id="UP000001603">
    <property type="component" value="Unassembled WGS sequence"/>
</dbReference>
<evidence type="ECO:0000259" key="2">
    <source>
        <dbReference type="Pfam" id="PF10088"/>
    </source>
</evidence>
<gene>
    <name evidence="3" type="ORF">VAS14_00513</name>
</gene>
<feature type="coiled-coil region" evidence="1">
    <location>
        <begin position="209"/>
        <end position="252"/>
    </location>
</feature>
<feature type="domain" description="DUF2326" evidence="2">
    <location>
        <begin position="424"/>
        <end position="566"/>
    </location>
</feature>
<dbReference type="RefSeq" id="WP_005363532.1">
    <property type="nucleotide sequence ID" value="NZ_AAOJ01000023.1"/>
</dbReference>
<dbReference type="InterPro" id="IPR018760">
    <property type="entry name" value="DUF2326"/>
</dbReference>
<accession>Q1ZJI3</accession>
<organism evidence="3 4">
    <name type="scientific">Photobacterium angustum (strain S14 / CCUG 15956)</name>
    <name type="common">Vibrio sp. (strain S14 / CCUG 15956)</name>
    <dbReference type="NCBI Taxonomy" id="314292"/>
    <lineage>
        <taxon>Bacteria</taxon>
        <taxon>Pseudomonadati</taxon>
        <taxon>Pseudomonadota</taxon>
        <taxon>Gammaproteobacteria</taxon>
        <taxon>Vibrionales</taxon>
        <taxon>Vibrionaceae</taxon>
        <taxon>Photobacterium</taxon>
    </lineage>
</organism>
<comment type="caution">
    <text evidence="3">The sequence shown here is derived from an EMBL/GenBank/DDBJ whole genome shotgun (WGS) entry which is preliminary data.</text>
</comment>
<dbReference type="HOGENOM" id="CLU_033310_0_0_6"/>
<evidence type="ECO:0000256" key="1">
    <source>
        <dbReference type="SAM" id="Coils"/>
    </source>
</evidence>
<dbReference type="AlphaFoldDB" id="Q1ZJI3"/>
<dbReference type="OrthoDB" id="9774685at2"/>
<proteinExistence type="predicted"/>
<protein>
    <recommendedName>
        <fullName evidence="2">DUF2326 domain-containing protein</fullName>
    </recommendedName>
</protein>
<reference evidence="3 4" key="1">
    <citation type="journal article" date="2009" name="Proc. Natl. Acad. Sci. U.S.A.">
        <title>The genomic basis of trophic strategy in marine bacteria.</title>
        <authorList>
            <person name="Lauro F.M."/>
            <person name="McDougald D."/>
            <person name="Thomas T."/>
            <person name="Williams T.J."/>
            <person name="Egan S."/>
            <person name="Rice S."/>
            <person name="DeMaere M.Z."/>
            <person name="Ting L."/>
            <person name="Ertan H."/>
            <person name="Johnson J."/>
            <person name="Ferriera S."/>
            <person name="Lapidus A."/>
            <person name="Anderson I."/>
            <person name="Kyrpides N."/>
            <person name="Munk A.C."/>
            <person name="Detter C."/>
            <person name="Han C.S."/>
            <person name="Brown M.V."/>
            <person name="Robb F.T."/>
            <person name="Kjelleberg S."/>
            <person name="Cavicchioli R."/>
        </authorList>
    </citation>
    <scope>NUCLEOTIDE SEQUENCE [LARGE SCALE GENOMIC DNA]</scope>
    <source>
        <strain evidence="3 4">S14</strain>
    </source>
</reference>
<keyword evidence="1" id="KW-0175">Coiled coil</keyword>
<name>Q1ZJI3_PHOAS</name>